<dbReference type="Proteomes" id="UP000518752">
    <property type="component" value="Unassembled WGS sequence"/>
</dbReference>
<name>A0A8H5GJ57_9AGAR</name>
<comment type="caution">
    <text evidence="1">The sequence shown here is derived from an EMBL/GenBank/DDBJ whole genome shotgun (WGS) entry which is preliminary data.</text>
</comment>
<dbReference type="AlphaFoldDB" id="A0A8H5GJ57"/>
<protein>
    <submittedName>
        <fullName evidence="1">Uncharacterized protein</fullName>
    </submittedName>
</protein>
<proteinExistence type="predicted"/>
<reference evidence="1 2" key="1">
    <citation type="journal article" date="2020" name="ISME J.">
        <title>Uncovering the hidden diversity of litter-decomposition mechanisms in mushroom-forming fungi.</title>
        <authorList>
            <person name="Floudas D."/>
            <person name="Bentzer J."/>
            <person name="Ahren D."/>
            <person name="Johansson T."/>
            <person name="Persson P."/>
            <person name="Tunlid A."/>
        </authorList>
    </citation>
    <scope>NUCLEOTIDE SEQUENCE [LARGE SCALE GENOMIC DNA]</scope>
    <source>
        <strain evidence="1 2">CBS 406.79</strain>
    </source>
</reference>
<organism evidence="1 2">
    <name type="scientific">Collybiopsis confluens</name>
    <dbReference type="NCBI Taxonomy" id="2823264"/>
    <lineage>
        <taxon>Eukaryota</taxon>
        <taxon>Fungi</taxon>
        <taxon>Dikarya</taxon>
        <taxon>Basidiomycota</taxon>
        <taxon>Agaricomycotina</taxon>
        <taxon>Agaricomycetes</taxon>
        <taxon>Agaricomycetidae</taxon>
        <taxon>Agaricales</taxon>
        <taxon>Marasmiineae</taxon>
        <taxon>Omphalotaceae</taxon>
        <taxon>Collybiopsis</taxon>
    </lineage>
</organism>
<gene>
    <name evidence="1" type="ORF">D9757_011040</name>
</gene>
<keyword evidence="2" id="KW-1185">Reference proteome</keyword>
<evidence type="ECO:0000313" key="2">
    <source>
        <dbReference type="Proteomes" id="UP000518752"/>
    </source>
</evidence>
<evidence type="ECO:0000313" key="1">
    <source>
        <dbReference type="EMBL" id="KAF5365877.1"/>
    </source>
</evidence>
<dbReference type="EMBL" id="JAACJN010000159">
    <property type="protein sequence ID" value="KAF5365877.1"/>
    <property type="molecule type" value="Genomic_DNA"/>
</dbReference>
<sequence>MNIPAYRACCISAGIFIPVPERQAMESPVRRIPPSSLPSPHPLRSATTRASWISFANAMHLFPAQTPPDDFKLEPIRLGSSRRVLRVQKVDGSQEPLVTSGNTSKCHSPLYQALFRDLDNVVLCSTDFSAA</sequence>
<accession>A0A8H5GJ57</accession>